<keyword evidence="3" id="KW-0862">Zinc</keyword>
<evidence type="ECO:0000256" key="2">
    <source>
        <dbReference type="ARBA" id="ARBA00022771"/>
    </source>
</evidence>
<dbReference type="Gene3D" id="3.30.40.10">
    <property type="entry name" value="Zinc/RING finger domain, C3HC4 (zinc finger)"/>
    <property type="match status" value="1"/>
</dbReference>
<dbReference type="GeneID" id="27708966"/>
<dbReference type="InterPro" id="IPR013083">
    <property type="entry name" value="Znf_RING/FYVE/PHD"/>
</dbReference>
<dbReference type="OrthoDB" id="342730at2759"/>
<keyword evidence="4" id="KW-0175">Coiled coil</keyword>
<feature type="coiled-coil region" evidence="4">
    <location>
        <begin position="13"/>
        <end position="47"/>
    </location>
</feature>
<keyword evidence="2" id="KW-0863">Zinc-finger</keyword>
<evidence type="ECO:0000313" key="7">
    <source>
        <dbReference type="Proteomes" id="UP000053411"/>
    </source>
</evidence>
<dbReference type="CDD" id="cd16449">
    <property type="entry name" value="RING-HC"/>
    <property type="match status" value="1"/>
</dbReference>
<name>A0A0D2IU67_9EURO</name>
<keyword evidence="1" id="KW-0479">Metal-binding</keyword>
<organism evidence="6 7">
    <name type="scientific">Fonsecaea multimorphosa CBS 102226</name>
    <dbReference type="NCBI Taxonomy" id="1442371"/>
    <lineage>
        <taxon>Eukaryota</taxon>
        <taxon>Fungi</taxon>
        <taxon>Dikarya</taxon>
        <taxon>Ascomycota</taxon>
        <taxon>Pezizomycotina</taxon>
        <taxon>Eurotiomycetes</taxon>
        <taxon>Chaetothyriomycetidae</taxon>
        <taxon>Chaetothyriales</taxon>
        <taxon>Herpotrichiellaceae</taxon>
        <taxon>Fonsecaea</taxon>
    </lineage>
</organism>
<feature type="compositionally biased region" description="Low complexity" evidence="5">
    <location>
        <begin position="287"/>
        <end position="298"/>
    </location>
</feature>
<evidence type="ECO:0000256" key="4">
    <source>
        <dbReference type="SAM" id="Coils"/>
    </source>
</evidence>
<evidence type="ECO:0000256" key="3">
    <source>
        <dbReference type="ARBA" id="ARBA00022833"/>
    </source>
</evidence>
<evidence type="ECO:0000256" key="1">
    <source>
        <dbReference type="ARBA" id="ARBA00022723"/>
    </source>
</evidence>
<proteinExistence type="predicted"/>
<sequence>MPPKLPLILRPTTKVLREQLHQFEAAAQALQLERDSLEDRLRGVQERINFNDDKIRGIMNELDDRLFKEHRSQSQPDFQRRVIGDDFVIDGICTKMHGNPKLKSAIEAISQNHGTIADNNLLLMAILTELSGEPYYFAHNVALRIVEYNQTKEQQRQKVPVLPSFTSASPAPVNPYLPAVEATAAQSPSIRVARDASVVSLLSPSIKSESSSSAHPYNGASALPTRAASALASTPGLFSSPVATTAIPPADRGSVIAHGMSTLQKSFPGFLETLKKPSTTRIPKAPPAAADAGATAGAKRGRDDETTPSPGAVKQGKKARLEKEPAIAHTFVMFMKHLEQLHQTSQDISEILKCSRCHAAKRDVRVLNCLHLYCHRCILQLRTEAQKGDAIRGFQSFCVKPGCEQVVSGKTTVIDGEIIEFLEWYDKQSPAVTSLPAQINVLSSAAAKYPEDDDIKRKLEQTEMQYEALQANAGTDMTCDLMQIAKLARKPY</sequence>
<dbReference type="Proteomes" id="UP000053411">
    <property type="component" value="Unassembled WGS sequence"/>
</dbReference>
<dbReference type="RefSeq" id="XP_016634679.1">
    <property type="nucleotide sequence ID" value="XM_016773733.1"/>
</dbReference>
<evidence type="ECO:0008006" key="8">
    <source>
        <dbReference type="Google" id="ProtNLM"/>
    </source>
</evidence>
<evidence type="ECO:0000256" key="5">
    <source>
        <dbReference type="SAM" id="MobiDB-lite"/>
    </source>
</evidence>
<gene>
    <name evidence="6" type="ORF">Z520_03220</name>
</gene>
<feature type="region of interest" description="Disordered" evidence="5">
    <location>
        <begin position="277"/>
        <end position="321"/>
    </location>
</feature>
<protein>
    <recommendedName>
        <fullName evidence="8">RING-type domain-containing protein</fullName>
    </recommendedName>
</protein>
<accession>A0A0D2IU67</accession>
<dbReference type="AlphaFoldDB" id="A0A0D2IU67"/>
<dbReference type="InterPro" id="IPR017907">
    <property type="entry name" value="Znf_RING_CS"/>
</dbReference>
<dbReference type="SUPFAM" id="SSF57850">
    <property type="entry name" value="RING/U-box"/>
    <property type="match status" value="1"/>
</dbReference>
<dbReference type="EMBL" id="KN848066">
    <property type="protein sequence ID" value="KIY00557.1"/>
    <property type="molecule type" value="Genomic_DNA"/>
</dbReference>
<dbReference type="PROSITE" id="PS00518">
    <property type="entry name" value="ZF_RING_1"/>
    <property type="match status" value="1"/>
</dbReference>
<reference evidence="6 7" key="1">
    <citation type="submission" date="2015-01" db="EMBL/GenBank/DDBJ databases">
        <title>The Genome Sequence of Fonsecaea multimorphosa CBS 102226.</title>
        <authorList>
            <consortium name="The Broad Institute Genomics Platform"/>
            <person name="Cuomo C."/>
            <person name="de Hoog S."/>
            <person name="Gorbushina A."/>
            <person name="Stielow B."/>
            <person name="Teixiera M."/>
            <person name="Abouelleil A."/>
            <person name="Chapman S.B."/>
            <person name="Priest M."/>
            <person name="Young S.K."/>
            <person name="Wortman J."/>
            <person name="Nusbaum C."/>
            <person name="Birren B."/>
        </authorList>
    </citation>
    <scope>NUCLEOTIDE SEQUENCE [LARGE SCALE GENOMIC DNA]</scope>
    <source>
        <strain evidence="6 7">CBS 102226</strain>
    </source>
</reference>
<evidence type="ECO:0000313" key="6">
    <source>
        <dbReference type="EMBL" id="KIY00557.1"/>
    </source>
</evidence>
<dbReference type="GO" id="GO:0008270">
    <property type="term" value="F:zinc ion binding"/>
    <property type="evidence" value="ECO:0007669"/>
    <property type="project" value="UniProtKB-KW"/>
</dbReference>
<keyword evidence="7" id="KW-1185">Reference proteome</keyword>
<dbReference type="VEuPathDB" id="FungiDB:Z520_03220"/>